<evidence type="ECO:0000313" key="2">
    <source>
        <dbReference type="Proteomes" id="UP000299102"/>
    </source>
</evidence>
<comment type="caution">
    <text evidence="1">The sequence shown here is derived from an EMBL/GenBank/DDBJ whole genome shotgun (WGS) entry which is preliminary data.</text>
</comment>
<gene>
    <name evidence="1" type="ORF">EVAR_6317_1</name>
</gene>
<dbReference type="AlphaFoldDB" id="A0A4C1T9C3"/>
<protein>
    <submittedName>
        <fullName evidence="1">Uncharacterized protein</fullName>
    </submittedName>
</protein>
<sequence>MNLVFNRTPESLAYDFVAVLRRRSTAVHAVRGTQRSLTVYPARVSTMITLLRTVCLLHRSTVERTKLCRSELPATDAMRRYNAPQPFLLLPRVSILRHCNAFVTKFTAADFRAIYCMPY</sequence>
<dbReference type="EMBL" id="BGZK01000042">
    <property type="protein sequence ID" value="GBP10765.1"/>
    <property type="molecule type" value="Genomic_DNA"/>
</dbReference>
<accession>A0A4C1T9C3</accession>
<dbReference type="Proteomes" id="UP000299102">
    <property type="component" value="Unassembled WGS sequence"/>
</dbReference>
<organism evidence="1 2">
    <name type="scientific">Eumeta variegata</name>
    <name type="common">Bagworm moth</name>
    <name type="synonym">Eumeta japonica</name>
    <dbReference type="NCBI Taxonomy" id="151549"/>
    <lineage>
        <taxon>Eukaryota</taxon>
        <taxon>Metazoa</taxon>
        <taxon>Ecdysozoa</taxon>
        <taxon>Arthropoda</taxon>
        <taxon>Hexapoda</taxon>
        <taxon>Insecta</taxon>
        <taxon>Pterygota</taxon>
        <taxon>Neoptera</taxon>
        <taxon>Endopterygota</taxon>
        <taxon>Lepidoptera</taxon>
        <taxon>Glossata</taxon>
        <taxon>Ditrysia</taxon>
        <taxon>Tineoidea</taxon>
        <taxon>Psychidae</taxon>
        <taxon>Oiketicinae</taxon>
        <taxon>Eumeta</taxon>
    </lineage>
</organism>
<name>A0A4C1T9C3_EUMVA</name>
<reference evidence="1 2" key="1">
    <citation type="journal article" date="2019" name="Commun. Biol.">
        <title>The bagworm genome reveals a unique fibroin gene that provides high tensile strength.</title>
        <authorList>
            <person name="Kono N."/>
            <person name="Nakamura H."/>
            <person name="Ohtoshi R."/>
            <person name="Tomita M."/>
            <person name="Numata K."/>
            <person name="Arakawa K."/>
        </authorList>
    </citation>
    <scope>NUCLEOTIDE SEQUENCE [LARGE SCALE GENOMIC DNA]</scope>
</reference>
<evidence type="ECO:0000313" key="1">
    <source>
        <dbReference type="EMBL" id="GBP10765.1"/>
    </source>
</evidence>
<keyword evidence="2" id="KW-1185">Reference proteome</keyword>
<proteinExistence type="predicted"/>